<evidence type="ECO:0000313" key="1">
    <source>
        <dbReference type="EMBL" id="JAD17086.1"/>
    </source>
</evidence>
<organism evidence="1">
    <name type="scientific">Arundo donax</name>
    <name type="common">Giant reed</name>
    <name type="synonym">Donax arundinaceus</name>
    <dbReference type="NCBI Taxonomy" id="35708"/>
    <lineage>
        <taxon>Eukaryota</taxon>
        <taxon>Viridiplantae</taxon>
        <taxon>Streptophyta</taxon>
        <taxon>Embryophyta</taxon>
        <taxon>Tracheophyta</taxon>
        <taxon>Spermatophyta</taxon>
        <taxon>Magnoliopsida</taxon>
        <taxon>Liliopsida</taxon>
        <taxon>Poales</taxon>
        <taxon>Poaceae</taxon>
        <taxon>PACMAD clade</taxon>
        <taxon>Arundinoideae</taxon>
        <taxon>Arundineae</taxon>
        <taxon>Arundo</taxon>
    </lineage>
</organism>
<accession>A0A0A8XTB1</accession>
<sequence length="91" mass="9623">MPSAAQSVLPAHLSVRFLCPIGTSTSATSSSGPTRGSSAPCAAPCSRFTLPSAPPDWRGALRSRWSSRCLRYASSPRIVSVRSSGERSWTL</sequence>
<dbReference type="AlphaFoldDB" id="A0A0A8XTB1"/>
<dbReference type="EMBL" id="GBRH01280809">
    <property type="protein sequence ID" value="JAD17086.1"/>
    <property type="molecule type" value="Transcribed_RNA"/>
</dbReference>
<name>A0A0A8XTB1_ARUDO</name>
<protein>
    <submittedName>
        <fullName evidence="1">Uncharacterized protein</fullName>
    </submittedName>
</protein>
<proteinExistence type="predicted"/>
<reference evidence="1" key="2">
    <citation type="journal article" date="2015" name="Data Brief">
        <title>Shoot transcriptome of the giant reed, Arundo donax.</title>
        <authorList>
            <person name="Barrero R.A."/>
            <person name="Guerrero F.D."/>
            <person name="Moolhuijzen P."/>
            <person name="Goolsby J.A."/>
            <person name="Tidwell J."/>
            <person name="Bellgard S.E."/>
            <person name="Bellgard M.I."/>
        </authorList>
    </citation>
    <scope>NUCLEOTIDE SEQUENCE</scope>
    <source>
        <tissue evidence="1">Shoot tissue taken approximately 20 cm above the soil surface</tissue>
    </source>
</reference>
<reference evidence="1" key="1">
    <citation type="submission" date="2014-09" db="EMBL/GenBank/DDBJ databases">
        <authorList>
            <person name="Magalhaes I.L.F."/>
            <person name="Oliveira U."/>
            <person name="Santos F.R."/>
            <person name="Vidigal T.H.D.A."/>
            <person name="Brescovit A.D."/>
            <person name="Santos A.J."/>
        </authorList>
    </citation>
    <scope>NUCLEOTIDE SEQUENCE</scope>
    <source>
        <tissue evidence="1">Shoot tissue taken approximately 20 cm above the soil surface</tissue>
    </source>
</reference>